<name>A0A0G1GVV5_9BACT</name>
<dbReference type="Gene3D" id="3.90.190.20">
    <property type="entry name" value="Mur ligase, C-terminal domain"/>
    <property type="match status" value="1"/>
</dbReference>
<comment type="similarity">
    <text evidence="7">Belongs to the MurCDEF family.</text>
</comment>
<evidence type="ECO:0000256" key="3">
    <source>
        <dbReference type="ARBA" id="ARBA00022490"/>
    </source>
</evidence>
<keyword evidence="7 8" id="KW-0961">Cell wall biogenesis/degradation</keyword>
<dbReference type="PATRIC" id="fig|1618447.3.peg.265"/>
<evidence type="ECO:0000256" key="6">
    <source>
        <dbReference type="ARBA" id="ARBA00022840"/>
    </source>
</evidence>
<dbReference type="InterPro" id="IPR036565">
    <property type="entry name" value="Mur-like_cat_sf"/>
</dbReference>
<keyword evidence="7 8" id="KW-0132">Cell division</keyword>
<sequence>MERLKGKRVALVGLSKEGQDALKFFLSLGNTVLCADRREKDAFFSEYPQLKNEPVTWSFGPAYLSDLGNADIIVRTSGMALSTPELQEAKKSGKELTSSTKLFFEFSKAPIIGVTGTKGKGTTSTLLYEILKKAGKTVYLGGNIGIPLLSTVSSITPDHWVVLELSSFQLEDLTMSPHIAIVLTITQDHLANYDPLATNFHTSREAYVEAKKQIVCHQGISDIAILHADDPTSLFFAHETPAKKYFYGKKPNADAIIEGSEVMLNAGKRKEKIVSLSELQLLGAHNLENVGAAVLGAYVVGVPMDIIKNVVRTFQGLPHRLEKVGEKHGVTFINDSFSTTPETTIAAIHAFNKPIICILGGSEKGSDFTAMGTVIAKSPVKKAIVVGQMTNRIIKALESAGFEGDTVTGLTSMHDMVKEAVGNAKAGDVVLLSPACASFDLFKNYKERGNQFTYEVSLL</sequence>
<dbReference type="EMBL" id="LCHM01000006">
    <property type="protein sequence ID" value="KKT38770.1"/>
    <property type="molecule type" value="Genomic_DNA"/>
</dbReference>
<evidence type="ECO:0000313" key="11">
    <source>
        <dbReference type="EMBL" id="KKT38770.1"/>
    </source>
</evidence>
<feature type="domain" description="Mur ligase C-terminal" evidence="9">
    <location>
        <begin position="319"/>
        <end position="436"/>
    </location>
</feature>
<dbReference type="HAMAP" id="MF_00639">
    <property type="entry name" value="MurD"/>
    <property type="match status" value="1"/>
</dbReference>
<keyword evidence="7 8" id="KW-0573">Peptidoglycan synthesis</keyword>
<dbReference type="PANTHER" id="PTHR43692:SF1">
    <property type="entry name" value="UDP-N-ACETYLMURAMOYLALANINE--D-GLUTAMATE LIGASE"/>
    <property type="match status" value="1"/>
</dbReference>
<dbReference type="GO" id="GO:0051301">
    <property type="term" value="P:cell division"/>
    <property type="evidence" value="ECO:0007669"/>
    <property type="project" value="UniProtKB-KW"/>
</dbReference>
<comment type="catalytic activity">
    <reaction evidence="7 8">
        <text>UDP-N-acetyl-alpha-D-muramoyl-L-alanine + D-glutamate + ATP = UDP-N-acetyl-alpha-D-muramoyl-L-alanyl-D-glutamate + ADP + phosphate + H(+)</text>
        <dbReference type="Rhea" id="RHEA:16429"/>
        <dbReference type="ChEBI" id="CHEBI:15378"/>
        <dbReference type="ChEBI" id="CHEBI:29986"/>
        <dbReference type="ChEBI" id="CHEBI:30616"/>
        <dbReference type="ChEBI" id="CHEBI:43474"/>
        <dbReference type="ChEBI" id="CHEBI:83898"/>
        <dbReference type="ChEBI" id="CHEBI:83900"/>
        <dbReference type="ChEBI" id="CHEBI:456216"/>
        <dbReference type="EC" id="6.3.2.9"/>
    </reaction>
</comment>
<dbReference type="SUPFAM" id="SSF53623">
    <property type="entry name" value="MurD-like peptide ligases, catalytic domain"/>
    <property type="match status" value="1"/>
</dbReference>
<dbReference type="EC" id="6.3.2.9" evidence="7 8"/>
<evidence type="ECO:0000313" key="12">
    <source>
        <dbReference type="Proteomes" id="UP000034617"/>
    </source>
</evidence>
<dbReference type="InterPro" id="IPR013221">
    <property type="entry name" value="Mur_ligase_cen"/>
</dbReference>
<evidence type="ECO:0000256" key="5">
    <source>
        <dbReference type="ARBA" id="ARBA00022741"/>
    </source>
</evidence>
<evidence type="ECO:0000256" key="2">
    <source>
        <dbReference type="ARBA" id="ARBA00004752"/>
    </source>
</evidence>
<reference evidence="11 12" key="1">
    <citation type="journal article" date="2015" name="Nature">
        <title>rRNA introns, odd ribosomes, and small enigmatic genomes across a large radiation of phyla.</title>
        <authorList>
            <person name="Brown C.T."/>
            <person name="Hug L.A."/>
            <person name="Thomas B.C."/>
            <person name="Sharon I."/>
            <person name="Castelle C.J."/>
            <person name="Singh A."/>
            <person name="Wilkins M.J."/>
            <person name="Williams K.H."/>
            <person name="Banfield J.F."/>
        </authorList>
    </citation>
    <scope>NUCLEOTIDE SEQUENCE [LARGE SCALE GENOMIC DNA]</scope>
</reference>
<dbReference type="UniPathway" id="UPA00219"/>
<gene>
    <name evidence="7" type="primary">murD</name>
    <name evidence="11" type="ORF">UW22_C0006G0036</name>
</gene>
<comment type="subcellular location">
    <subcellularLocation>
        <location evidence="1 7 8">Cytoplasm</location>
    </subcellularLocation>
</comment>
<evidence type="ECO:0000256" key="4">
    <source>
        <dbReference type="ARBA" id="ARBA00022598"/>
    </source>
</evidence>
<dbReference type="GO" id="GO:0008764">
    <property type="term" value="F:UDP-N-acetylmuramoylalanine-D-glutamate ligase activity"/>
    <property type="evidence" value="ECO:0007669"/>
    <property type="project" value="UniProtKB-UniRule"/>
</dbReference>
<comment type="function">
    <text evidence="7 8">Cell wall formation. Catalyzes the addition of glutamate to the nucleotide precursor UDP-N-acetylmuramoyl-L-alanine (UMA).</text>
</comment>
<feature type="binding site" evidence="7">
    <location>
        <begin position="116"/>
        <end position="122"/>
    </location>
    <ligand>
        <name>ATP</name>
        <dbReference type="ChEBI" id="CHEBI:30616"/>
    </ligand>
</feature>
<dbReference type="AlphaFoldDB" id="A0A0G1GVV5"/>
<dbReference type="Pfam" id="PF08245">
    <property type="entry name" value="Mur_ligase_M"/>
    <property type="match status" value="1"/>
</dbReference>
<dbReference type="Gene3D" id="3.40.50.720">
    <property type="entry name" value="NAD(P)-binding Rossmann-like Domain"/>
    <property type="match status" value="1"/>
</dbReference>
<keyword evidence="3 7" id="KW-0963">Cytoplasm</keyword>
<dbReference type="PANTHER" id="PTHR43692">
    <property type="entry name" value="UDP-N-ACETYLMURAMOYLALANINE--D-GLUTAMATE LIGASE"/>
    <property type="match status" value="1"/>
</dbReference>
<dbReference type="InterPro" id="IPR036615">
    <property type="entry name" value="Mur_ligase_C_dom_sf"/>
</dbReference>
<dbReference type="NCBIfam" id="TIGR01087">
    <property type="entry name" value="murD"/>
    <property type="match status" value="1"/>
</dbReference>
<evidence type="ECO:0000256" key="1">
    <source>
        <dbReference type="ARBA" id="ARBA00004496"/>
    </source>
</evidence>
<dbReference type="Pfam" id="PF02875">
    <property type="entry name" value="Mur_ligase_C"/>
    <property type="match status" value="1"/>
</dbReference>
<feature type="domain" description="Mur ligase central" evidence="10">
    <location>
        <begin position="114"/>
        <end position="295"/>
    </location>
</feature>
<comment type="caution">
    <text evidence="11">The sequence shown here is derived from an EMBL/GenBank/DDBJ whole genome shotgun (WGS) entry which is preliminary data.</text>
</comment>
<dbReference type="GO" id="GO:0008360">
    <property type="term" value="P:regulation of cell shape"/>
    <property type="evidence" value="ECO:0007669"/>
    <property type="project" value="UniProtKB-KW"/>
</dbReference>
<organism evidence="11 12">
    <name type="scientific">Candidatus Gottesmanbacteria bacterium GW2011_GWB1_44_11c</name>
    <dbReference type="NCBI Taxonomy" id="1618447"/>
    <lineage>
        <taxon>Bacteria</taxon>
        <taxon>Candidatus Gottesmaniibacteriota</taxon>
    </lineage>
</organism>
<dbReference type="GO" id="GO:0005737">
    <property type="term" value="C:cytoplasm"/>
    <property type="evidence" value="ECO:0007669"/>
    <property type="project" value="UniProtKB-SubCell"/>
</dbReference>
<dbReference type="Pfam" id="PF21799">
    <property type="entry name" value="MurD-like_N"/>
    <property type="match status" value="1"/>
</dbReference>
<comment type="pathway">
    <text evidence="2 7 8">Cell wall biogenesis; peptidoglycan biosynthesis.</text>
</comment>
<dbReference type="Proteomes" id="UP000034617">
    <property type="component" value="Unassembled WGS sequence"/>
</dbReference>
<protein>
    <recommendedName>
        <fullName evidence="7 8">UDP-N-acetylmuramoylalanine--D-glutamate ligase</fullName>
        <ecNumber evidence="7 8">6.3.2.9</ecNumber>
    </recommendedName>
    <alternativeName>
        <fullName evidence="7">D-glutamic acid-adding enzyme</fullName>
    </alternativeName>
    <alternativeName>
        <fullName evidence="7">UDP-N-acetylmuramoyl-L-alanyl-D-glutamate synthetase</fullName>
    </alternativeName>
</protein>
<evidence type="ECO:0000259" key="9">
    <source>
        <dbReference type="Pfam" id="PF02875"/>
    </source>
</evidence>
<keyword evidence="4 7" id="KW-0436">Ligase</keyword>
<keyword evidence="5 7" id="KW-0547">Nucleotide-binding</keyword>
<dbReference type="GO" id="GO:0005524">
    <property type="term" value="F:ATP binding"/>
    <property type="evidence" value="ECO:0007669"/>
    <property type="project" value="UniProtKB-UniRule"/>
</dbReference>
<dbReference type="Gene3D" id="3.40.1190.10">
    <property type="entry name" value="Mur-like, catalytic domain"/>
    <property type="match status" value="1"/>
</dbReference>
<dbReference type="SUPFAM" id="SSF53244">
    <property type="entry name" value="MurD-like peptide ligases, peptide-binding domain"/>
    <property type="match status" value="1"/>
</dbReference>
<dbReference type="InterPro" id="IPR005762">
    <property type="entry name" value="MurD"/>
</dbReference>
<evidence type="ECO:0000256" key="8">
    <source>
        <dbReference type="RuleBase" id="RU003664"/>
    </source>
</evidence>
<keyword evidence="6 7" id="KW-0067">ATP-binding</keyword>
<evidence type="ECO:0000256" key="7">
    <source>
        <dbReference type="HAMAP-Rule" id="MF_00639"/>
    </source>
</evidence>
<dbReference type="InterPro" id="IPR004101">
    <property type="entry name" value="Mur_ligase_C"/>
</dbReference>
<dbReference type="SUPFAM" id="SSF51984">
    <property type="entry name" value="MurCD N-terminal domain"/>
    <property type="match status" value="1"/>
</dbReference>
<proteinExistence type="inferred from homology"/>
<dbReference type="GO" id="GO:0009252">
    <property type="term" value="P:peptidoglycan biosynthetic process"/>
    <property type="evidence" value="ECO:0007669"/>
    <property type="project" value="UniProtKB-UniRule"/>
</dbReference>
<dbReference type="GO" id="GO:0071555">
    <property type="term" value="P:cell wall organization"/>
    <property type="evidence" value="ECO:0007669"/>
    <property type="project" value="UniProtKB-KW"/>
</dbReference>
<evidence type="ECO:0000259" key="10">
    <source>
        <dbReference type="Pfam" id="PF08245"/>
    </source>
</evidence>
<keyword evidence="7 8" id="KW-0131">Cell cycle</keyword>
<keyword evidence="7 8" id="KW-0133">Cell shape</keyword>
<accession>A0A0G1GVV5</accession>